<dbReference type="Gene3D" id="2.60.120.260">
    <property type="entry name" value="Galactose-binding domain-like"/>
    <property type="match status" value="1"/>
</dbReference>
<dbReference type="InterPro" id="IPR008211">
    <property type="entry name" value="Laminin_N"/>
</dbReference>
<sequence>MWRLLAVRTYLLLPFLVSWCDGSDPNAISIDDYYYAELVGNKGGRGLFPNIFNLATNAIITANATCGETAAENYCKLVEHVFMRSPQCDVCDANNPHKRHPVEFATDGTNRYWQSPTIANGPQYEWVTITLDLRQQYQVAYVIIKAAIAPRPGRWILERSVDGLTFKPWQYYATSDEECLRVFGIPGAPQVPKFVNDDDVICTSHYSMLDPLEDGEIHTSLVNGRSGLDGPSETLQEFTKARFVRLRLQKIRTLNSDLIYITRRPKHELIDESVTRRYFYAIRDISIGGQCICYGHAESCPADPVTGQLRCECMHNTCGESCEVCCPLFNQKLWRPGTIVASGGCEPCQCFSHATACRYDPEIEKQKLSLTPNGIYEGGGICIDCQVCRFLVAMVVL</sequence>
<dbReference type="Proteomes" id="UP000270296">
    <property type="component" value="Unassembled WGS sequence"/>
</dbReference>
<evidence type="ECO:0000256" key="2">
    <source>
        <dbReference type="ARBA" id="ARBA00022525"/>
    </source>
</evidence>
<dbReference type="SUPFAM" id="SSF57196">
    <property type="entry name" value="EGF/Laminin"/>
    <property type="match status" value="1"/>
</dbReference>
<accession>A0A183ILC5</accession>
<keyword evidence="9" id="KW-0424">Laminin EGF-like domain</keyword>
<dbReference type="Pfam" id="PF00055">
    <property type="entry name" value="Laminin_N"/>
    <property type="match status" value="1"/>
</dbReference>
<keyword evidence="5" id="KW-0677">Repeat</keyword>
<evidence type="ECO:0000256" key="8">
    <source>
        <dbReference type="ARBA" id="ARBA00023180"/>
    </source>
</evidence>
<dbReference type="Gene3D" id="2.10.25.10">
    <property type="entry name" value="Laminin"/>
    <property type="match status" value="1"/>
</dbReference>
<evidence type="ECO:0000256" key="3">
    <source>
        <dbReference type="ARBA" id="ARBA00022530"/>
    </source>
</evidence>
<gene>
    <name evidence="12" type="ORF">SBAD_LOCUS4421</name>
</gene>
<dbReference type="InterPro" id="IPR002049">
    <property type="entry name" value="LE_dom"/>
</dbReference>
<evidence type="ECO:0000256" key="1">
    <source>
        <dbReference type="ARBA" id="ARBA00004302"/>
    </source>
</evidence>
<evidence type="ECO:0000256" key="7">
    <source>
        <dbReference type="ARBA" id="ARBA00023157"/>
    </source>
</evidence>
<keyword evidence="3" id="KW-0272">Extracellular matrix</keyword>
<keyword evidence="7" id="KW-1015">Disulfide bond</keyword>
<organism evidence="14">
    <name type="scientific">Soboliphyme baturini</name>
    <dbReference type="NCBI Taxonomy" id="241478"/>
    <lineage>
        <taxon>Eukaryota</taxon>
        <taxon>Metazoa</taxon>
        <taxon>Ecdysozoa</taxon>
        <taxon>Nematoda</taxon>
        <taxon>Enoplea</taxon>
        <taxon>Dorylaimia</taxon>
        <taxon>Dioctophymatida</taxon>
        <taxon>Dioctophymatoidea</taxon>
        <taxon>Soboliphymatidae</taxon>
        <taxon>Soboliphyme</taxon>
    </lineage>
</organism>
<dbReference type="OrthoDB" id="10011303at2759"/>
<dbReference type="GO" id="GO:0005604">
    <property type="term" value="C:basement membrane"/>
    <property type="evidence" value="ECO:0007669"/>
    <property type="project" value="UniProtKB-SubCell"/>
</dbReference>
<dbReference type="CDD" id="cd00055">
    <property type="entry name" value="EGF_Lam"/>
    <property type="match status" value="1"/>
</dbReference>
<dbReference type="GO" id="GO:0007411">
    <property type="term" value="P:axon guidance"/>
    <property type="evidence" value="ECO:0007669"/>
    <property type="project" value="TreeGrafter"/>
</dbReference>
<evidence type="ECO:0000256" key="9">
    <source>
        <dbReference type="ARBA" id="ARBA00023292"/>
    </source>
</evidence>
<dbReference type="SMART" id="SM00136">
    <property type="entry name" value="LamNT"/>
    <property type="match status" value="1"/>
</dbReference>
<evidence type="ECO:0000256" key="6">
    <source>
        <dbReference type="ARBA" id="ARBA00022869"/>
    </source>
</evidence>
<evidence type="ECO:0000256" key="10">
    <source>
        <dbReference type="SAM" id="SignalP"/>
    </source>
</evidence>
<dbReference type="GO" id="GO:0009887">
    <property type="term" value="P:animal organ morphogenesis"/>
    <property type="evidence" value="ECO:0007669"/>
    <property type="project" value="TreeGrafter"/>
</dbReference>
<dbReference type="FunFam" id="2.10.25.10:FF:000069">
    <property type="entry name" value="Laminin subunit alpha 1"/>
    <property type="match status" value="1"/>
</dbReference>
<dbReference type="PROSITE" id="PS01248">
    <property type="entry name" value="EGF_LAM_1"/>
    <property type="match status" value="1"/>
</dbReference>
<reference evidence="14" key="1">
    <citation type="submission" date="2016-06" db="UniProtKB">
        <authorList>
            <consortium name="WormBaseParasite"/>
        </authorList>
    </citation>
    <scope>IDENTIFICATION</scope>
</reference>
<dbReference type="GO" id="GO:0009888">
    <property type="term" value="P:tissue development"/>
    <property type="evidence" value="ECO:0007669"/>
    <property type="project" value="TreeGrafter"/>
</dbReference>
<dbReference type="SMART" id="SM00180">
    <property type="entry name" value="EGF_Lam"/>
    <property type="match status" value="1"/>
</dbReference>
<feature type="signal peptide" evidence="10">
    <location>
        <begin position="1"/>
        <end position="22"/>
    </location>
</feature>
<dbReference type="PROSITE" id="PS51117">
    <property type="entry name" value="LAMININ_NTER"/>
    <property type="match status" value="1"/>
</dbReference>
<keyword evidence="13" id="KW-1185">Reference proteome</keyword>
<evidence type="ECO:0000256" key="4">
    <source>
        <dbReference type="ARBA" id="ARBA00022729"/>
    </source>
</evidence>
<evidence type="ECO:0000313" key="12">
    <source>
        <dbReference type="EMBL" id="VDP04309.1"/>
    </source>
</evidence>
<dbReference type="FunFam" id="2.60.120.260:FF:000017">
    <property type="entry name" value="Laminin subunit alpha 2"/>
    <property type="match status" value="1"/>
</dbReference>
<dbReference type="EMBL" id="UZAM01008308">
    <property type="protein sequence ID" value="VDP04309.1"/>
    <property type="molecule type" value="Genomic_DNA"/>
</dbReference>
<keyword evidence="6" id="KW-0084">Basement membrane</keyword>
<dbReference type="InterPro" id="IPR050440">
    <property type="entry name" value="Laminin/Netrin_ECM"/>
</dbReference>
<dbReference type="PANTHER" id="PTHR10574:SF436">
    <property type="entry name" value="LAMININ SUBUNIT ALPHA-2"/>
    <property type="match status" value="1"/>
</dbReference>
<protein>
    <submittedName>
        <fullName evidence="14">Laminin N-terminal domain-containing protein</fullName>
    </submittedName>
</protein>
<feature type="chain" id="PRO_5043140058" evidence="10">
    <location>
        <begin position="23"/>
        <end position="397"/>
    </location>
</feature>
<evidence type="ECO:0000313" key="14">
    <source>
        <dbReference type="WBParaSite" id="SBAD_0000461101-mRNA-1"/>
    </source>
</evidence>
<dbReference type="GO" id="GO:0005201">
    <property type="term" value="F:extracellular matrix structural constituent"/>
    <property type="evidence" value="ECO:0007669"/>
    <property type="project" value="TreeGrafter"/>
</dbReference>
<dbReference type="AlphaFoldDB" id="A0A183ILC5"/>
<dbReference type="WBParaSite" id="SBAD_0000461101-mRNA-1">
    <property type="protein sequence ID" value="SBAD_0000461101-mRNA-1"/>
    <property type="gene ID" value="SBAD_0000461101"/>
</dbReference>
<feature type="domain" description="Laminin N-terminal" evidence="11">
    <location>
        <begin position="43"/>
        <end position="290"/>
    </location>
</feature>
<evidence type="ECO:0000259" key="11">
    <source>
        <dbReference type="PROSITE" id="PS51117"/>
    </source>
</evidence>
<name>A0A183ILC5_9BILA</name>
<comment type="subcellular location">
    <subcellularLocation>
        <location evidence="1">Secreted</location>
        <location evidence="1">Extracellular space</location>
        <location evidence="1">Extracellular matrix</location>
        <location evidence="1">Basement membrane</location>
    </subcellularLocation>
</comment>
<reference evidence="12 13" key="2">
    <citation type="submission" date="2018-11" db="EMBL/GenBank/DDBJ databases">
        <authorList>
            <consortium name="Pathogen Informatics"/>
        </authorList>
    </citation>
    <scope>NUCLEOTIDE SEQUENCE [LARGE SCALE GENOMIC DNA]</scope>
</reference>
<keyword evidence="4 10" id="KW-0732">Signal</keyword>
<evidence type="ECO:0000256" key="5">
    <source>
        <dbReference type="ARBA" id="ARBA00022737"/>
    </source>
</evidence>
<dbReference type="PANTHER" id="PTHR10574">
    <property type="entry name" value="NETRIN/LAMININ-RELATED"/>
    <property type="match status" value="1"/>
</dbReference>
<evidence type="ECO:0000313" key="13">
    <source>
        <dbReference type="Proteomes" id="UP000270296"/>
    </source>
</evidence>
<proteinExistence type="predicted"/>
<keyword evidence="8" id="KW-0325">Glycoprotein</keyword>
<keyword evidence="2" id="KW-0964">Secreted</keyword>